<dbReference type="VEuPathDB" id="FungiDB:BO71DRAFT_431505"/>
<gene>
    <name evidence="3" type="ORF">BO71DRAFT_431505</name>
</gene>
<name>A0A319D6H6_9EURO</name>
<dbReference type="AlphaFoldDB" id="A0A319D6H6"/>
<dbReference type="OrthoDB" id="163438at2759"/>
<feature type="region of interest" description="Disordered" evidence="1">
    <location>
        <begin position="37"/>
        <end position="91"/>
    </location>
</feature>
<dbReference type="Pfam" id="PF17100">
    <property type="entry name" value="NACHT_N"/>
    <property type="match status" value="1"/>
</dbReference>
<accession>A0A319D6H6</accession>
<reference evidence="3 4" key="1">
    <citation type="submission" date="2018-02" db="EMBL/GenBank/DDBJ databases">
        <title>The genomes of Aspergillus section Nigri reveals drivers in fungal speciation.</title>
        <authorList>
            <consortium name="DOE Joint Genome Institute"/>
            <person name="Vesth T.C."/>
            <person name="Nybo J."/>
            <person name="Theobald S."/>
            <person name="Brandl J."/>
            <person name="Frisvad J.C."/>
            <person name="Nielsen K.F."/>
            <person name="Lyhne E.K."/>
            <person name="Kogle M.E."/>
            <person name="Kuo A."/>
            <person name="Riley R."/>
            <person name="Clum A."/>
            <person name="Nolan M."/>
            <person name="Lipzen A."/>
            <person name="Salamov A."/>
            <person name="Henrissat B."/>
            <person name="Wiebenga A."/>
            <person name="De vries R.P."/>
            <person name="Grigoriev I.V."/>
            <person name="Mortensen U.H."/>
            <person name="Andersen M.R."/>
            <person name="Baker S.E."/>
        </authorList>
    </citation>
    <scope>NUCLEOTIDE SEQUENCE [LARGE SCALE GENOMIC DNA]</scope>
    <source>
        <strain evidence="3 4">CBS 707.79</strain>
    </source>
</reference>
<proteinExistence type="predicted"/>
<sequence>MSSRLDSSKLRRIFHIGKKSKHVEEREIVYHKEGSLTSGTSSTLAVHTQPRQHSGQLDTDGIISETSNKDTSDDAEDSLDESNTGIHKDHNRRQASDLVLGIKDFITQAVKISSEASLAWAGVCVILPLLTDPNTAAQANDQGFTYVTSRMRYYMSLVPLLLPENQHPSAETDLEKFKTEIRAQVVDLYQHILDFQIRSVLRFYRSWRANFARDTIQHDNWEGMLAKVHDIERSVEKSSTEINTIVKKRTGEYSQGYA</sequence>
<feature type="compositionally biased region" description="Polar residues" evidence="1">
    <location>
        <begin position="45"/>
        <end position="57"/>
    </location>
</feature>
<dbReference type="InterPro" id="IPR031359">
    <property type="entry name" value="NACHT_N"/>
</dbReference>
<evidence type="ECO:0000313" key="3">
    <source>
        <dbReference type="EMBL" id="PYH92884.1"/>
    </source>
</evidence>
<dbReference type="Proteomes" id="UP000247810">
    <property type="component" value="Unassembled WGS sequence"/>
</dbReference>
<dbReference type="STRING" id="1448320.A0A319D6H6"/>
<evidence type="ECO:0000256" key="1">
    <source>
        <dbReference type="SAM" id="MobiDB-lite"/>
    </source>
</evidence>
<evidence type="ECO:0000313" key="4">
    <source>
        <dbReference type="Proteomes" id="UP000247810"/>
    </source>
</evidence>
<organism evidence="3 4">
    <name type="scientific">Aspergillus ellipticus CBS 707.79</name>
    <dbReference type="NCBI Taxonomy" id="1448320"/>
    <lineage>
        <taxon>Eukaryota</taxon>
        <taxon>Fungi</taxon>
        <taxon>Dikarya</taxon>
        <taxon>Ascomycota</taxon>
        <taxon>Pezizomycotina</taxon>
        <taxon>Eurotiomycetes</taxon>
        <taxon>Eurotiomycetidae</taxon>
        <taxon>Eurotiales</taxon>
        <taxon>Aspergillaceae</taxon>
        <taxon>Aspergillus</taxon>
        <taxon>Aspergillus subgen. Circumdati</taxon>
    </lineage>
</organism>
<keyword evidence="4" id="KW-1185">Reference proteome</keyword>
<dbReference type="EMBL" id="KZ825905">
    <property type="protein sequence ID" value="PYH92884.1"/>
    <property type="molecule type" value="Genomic_DNA"/>
</dbReference>
<evidence type="ECO:0000259" key="2">
    <source>
        <dbReference type="Pfam" id="PF17100"/>
    </source>
</evidence>
<protein>
    <recommendedName>
        <fullName evidence="2">NWD NACHT-NTPase N-terminal domain-containing protein</fullName>
    </recommendedName>
</protein>
<feature type="domain" description="NWD NACHT-NTPase N-terminal" evidence="2">
    <location>
        <begin position="78"/>
        <end position="236"/>
    </location>
</feature>